<dbReference type="EMBL" id="JYON01000024">
    <property type="protein sequence ID" value="KJH70314.1"/>
    <property type="molecule type" value="Genomic_DNA"/>
</dbReference>
<dbReference type="PATRIC" id="fig|1618023.3.peg.1157"/>
<name>A0A0D8ZPB0_9CYAN</name>
<evidence type="ECO:0000313" key="3">
    <source>
        <dbReference type="Proteomes" id="UP000032452"/>
    </source>
</evidence>
<dbReference type="Proteomes" id="UP000032452">
    <property type="component" value="Unassembled WGS sequence"/>
</dbReference>
<feature type="transmembrane region" description="Helical" evidence="1">
    <location>
        <begin position="64"/>
        <end position="84"/>
    </location>
</feature>
<dbReference type="AlphaFoldDB" id="A0A0D8ZPB0"/>
<gene>
    <name evidence="2" type="ORF">UH38_18565</name>
</gene>
<dbReference type="OrthoDB" id="471184at2"/>
<reference evidence="2 3" key="1">
    <citation type="submission" date="2015-02" db="EMBL/GenBank/DDBJ databases">
        <title>Draft genome of a novel marine cyanobacterium (Chroococcales) isolated from South Atlantic Ocean.</title>
        <authorList>
            <person name="Rigonato J."/>
            <person name="Alvarenga D.O."/>
            <person name="Branco L.H."/>
            <person name="Varani A.M."/>
            <person name="Brandini F.P."/>
            <person name="Fiore M.F."/>
        </authorList>
    </citation>
    <scope>NUCLEOTIDE SEQUENCE [LARGE SCALE GENOMIC DNA]</scope>
    <source>
        <strain evidence="2 3">CENA595</strain>
    </source>
</reference>
<keyword evidence="3" id="KW-1185">Reference proteome</keyword>
<sequence length="87" mass="9615">MSVTIEQDLKEILGKIDQKLEGIQKDIVDLKIGQTEIKGEFKTLSERINGIDERVKNKDFISRGISIGLILAILGGLAKLFNFVGNS</sequence>
<keyword evidence="1" id="KW-0472">Membrane</keyword>
<proteinExistence type="predicted"/>
<comment type="caution">
    <text evidence="2">The sequence shown here is derived from an EMBL/GenBank/DDBJ whole genome shotgun (WGS) entry which is preliminary data.</text>
</comment>
<keyword evidence="1" id="KW-0812">Transmembrane</keyword>
<evidence type="ECO:0000313" key="2">
    <source>
        <dbReference type="EMBL" id="KJH70314.1"/>
    </source>
</evidence>
<dbReference type="STRING" id="1618023.UH38_18565"/>
<evidence type="ECO:0008006" key="4">
    <source>
        <dbReference type="Google" id="ProtNLM"/>
    </source>
</evidence>
<evidence type="ECO:0000256" key="1">
    <source>
        <dbReference type="SAM" id="Phobius"/>
    </source>
</evidence>
<protein>
    <recommendedName>
        <fullName evidence="4">Replication protein RepU</fullName>
    </recommendedName>
</protein>
<keyword evidence="1" id="KW-1133">Transmembrane helix</keyword>
<organism evidence="2 3">
    <name type="scientific">Aliterella atlantica CENA595</name>
    <dbReference type="NCBI Taxonomy" id="1618023"/>
    <lineage>
        <taxon>Bacteria</taxon>
        <taxon>Bacillati</taxon>
        <taxon>Cyanobacteriota</taxon>
        <taxon>Cyanophyceae</taxon>
        <taxon>Chroococcidiopsidales</taxon>
        <taxon>Aliterellaceae</taxon>
        <taxon>Aliterella</taxon>
    </lineage>
</organism>
<dbReference type="RefSeq" id="WP_045056183.1">
    <property type="nucleotide sequence ID" value="NZ_CAWMDP010000016.1"/>
</dbReference>
<accession>A0A0D8ZPB0</accession>